<gene>
    <name evidence="2" type="ORF">Ga0074812_103203</name>
</gene>
<dbReference type="InterPro" id="IPR028082">
    <property type="entry name" value="Peripla_BP_I"/>
</dbReference>
<evidence type="ECO:0000313" key="2">
    <source>
        <dbReference type="EMBL" id="CUU54713.1"/>
    </source>
</evidence>
<dbReference type="Pfam" id="PF13407">
    <property type="entry name" value="Peripla_BP_4"/>
    <property type="match status" value="1"/>
</dbReference>
<organism evidence="2 3">
    <name type="scientific">Parafrankia irregularis</name>
    <dbReference type="NCBI Taxonomy" id="795642"/>
    <lineage>
        <taxon>Bacteria</taxon>
        <taxon>Bacillati</taxon>
        <taxon>Actinomycetota</taxon>
        <taxon>Actinomycetes</taxon>
        <taxon>Frankiales</taxon>
        <taxon>Frankiaceae</taxon>
        <taxon>Parafrankia</taxon>
    </lineage>
</organism>
<name>A0A0S4QHI9_9ACTN</name>
<feature type="domain" description="Periplasmic binding protein" evidence="1">
    <location>
        <begin position="85"/>
        <end position="304"/>
    </location>
</feature>
<keyword evidence="3" id="KW-1185">Reference proteome</keyword>
<dbReference type="InterPro" id="IPR025997">
    <property type="entry name" value="SBP_2_dom"/>
</dbReference>
<dbReference type="Gene3D" id="3.40.50.2300">
    <property type="match status" value="2"/>
</dbReference>
<dbReference type="AlphaFoldDB" id="A0A0S4QHI9"/>
<evidence type="ECO:0000259" key="1">
    <source>
        <dbReference type="Pfam" id="PF13407"/>
    </source>
</evidence>
<accession>A0A0S4QHI9</accession>
<sequence>MLVAALTAAGLLAACGSDSTDSDGTSTAGGGGGVSTAAGDLAAKVTELSNPRKTLPIPTDEVEGVDRLRGKTVYYIPITQQAPALTVTARALTSALSAAGVDVHVCNGNSNPSDITSCVNQATGASAAAIITDAIPYALAGNALGAAQSKGIPVLITNQIPDSAHPAGDRLGYIEGAGKAQQRAIADWIIVDSGGKANVVINGSTDSPSTQAYVAAAQEEYRAHCPDCEVKVNKISSANFSLIASSTSSAILTTPGVGYVVSEFEQYLQPTLNGVQQSGKASSIRGAAGSAQITGLQMLASGKFLHVDSGQANVFQGWVDADAAIRMMLGLPLPEYEIPIRLFTRDNVKDITVSSEAEATGEWFGPTDFPAKFRALWGLG</sequence>
<protein>
    <submittedName>
        <fullName evidence="2">Ribose transport system substrate-binding protein</fullName>
    </submittedName>
</protein>
<dbReference type="SUPFAM" id="SSF53822">
    <property type="entry name" value="Periplasmic binding protein-like I"/>
    <property type="match status" value="1"/>
</dbReference>
<dbReference type="RefSeq" id="WP_242666096.1">
    <property type="nucleotide sequence ID" value="NZ_FAOZ01000003.1"/>
</dbReference>
<proteinExistence type="predicted"/>
<evidence type="ECO:0000313" key="3">
    <source>
        <dbReference type="Proteomes" id="UP000198802"/>
    </source>
</evidence>
<dbReference type="EMBL" id="FAOZ01000003">
    <property type="protein sequence ID" value="CUU54713.1"/>
    <property type="molecule type" value="Genomic_DNA"/>
</dbReference>
<reference evidence="3" key="1">
    <citation type="submission" date="2015-11" db="EMBL/GenBank/DDBJ databases">
        <authorList>
            <person name="Varghese N."/>
        </authorList>
    </citation>
    <scope>NUCLEOTIDE SEQUENCE [LARGE SCALE GENOMIC DNA]</scope>
    <source>
        <strain evidence="3">DSM 45899</strain>
    </source>
</reference>
<dbReference type="Proteomes" id="UP000198802">
    <property type="component" value="Unassembled WGS sequence"/>
</dbReference>